<dbReference type="Pfam" id="PF03475">
    <property type="entry name" value="YiiM_3-alpha"/>
    <property type="match status" value="1"/>
</dbReference>
<evidence type="ECO:0000256" key="4">
    <source>
        <dbReference type="ARBA" id="ARBA00012229"/>
    </source>
</evidence>
<dbReference type="SUPFAM" id="SSF54292">
    <property type="entry name" value="2Fe-2S ferredoxin-like"/>
    <property type="match status" value="1"/>
</dbReference>
<feature type="compositionally biased region" description="Polar residues" evidence="15">
    <location>
        <begin position="480"/>
        <end position="490"/>
    </location>
</feature>
<keyword evidence="11" id="KW-0408">Iron</keyword>
<keyword evidence="19" id="KW-1185">Reference proteome</keyword>
<dbReference type="Pfam" id="PF00111">
    <property type="entry name" value="Fer2"/>
    <property type="match status" value="1"/>
</dbReference>
<comment type="catalytic activity">
    <reaction evidence="14">
        <text>2 nitric oxide + NADPH + 2 O2 = 2 nitrate + NADP(+) + H(+)</text>
        <dbReference type="Rhea" id="RHEA:19465"/>
        <dbReference type="ChEBI" id="CHEBI:15378"/>
        <dbReference type="ChEBI" id="CHEBI:15379"/>
        <dbReference type="ChEBI" id="CHEBI:16480"/>
        <dbReference type="ChEBI" id="CHEBI:17632"/>
        <dbReference type="ChEBI" id="CHEBI:57783"/>
        <dbReference type="ChEBI" id="CHEBI:58349"/>
        <dbReference type="EC" id="1.14.12.17"/>
    </reaction>
</comment>
<dbReference type="GO" id="GO:0008941">
    <property type="term" value="F:nitric oxide dioxygenase NAD(P)H activity"/>
    <property type="evidence" value="ECO:0007669"/>
    <property type="project" value="UniProtKB-EC"/>
</dbReference>
<proteinExistence type="inferred from homology"/>
<feature type="region of interest" description="Disordered" evidence="15">
    <location>
        <begin position="480"/>
        <end position="500"/>
    </location>
</feature>
<evidence type="ECO:0000256" key="5">
    <source>
        <dbReference type="ARBA" id="ARBA00022617"/>
    </source>
</evidence>
<evidence type="ECO:0000256" key="2">
    <source>
        <dbReference type="ARBA" id="ARBA00001974"/>
    </source>
</evidence>
<keyword evidence="7" id="KW-0479">Metal-binding</keyword>
<dbReference type="CDD" id="cd00207">
    <property type="entry name" value="fer2"/>
    <property type="match status" value="1"/>
</dbReference>
<evidence type="ECO:0000259" key="17">
    <source>
        <dbReference type="PROSITE" id="PS51384"/>
    </source>
</evidence>
<keyword evidence="10" id="KW-0560">Oxidoreductase</keyword>
<dbReference type="Proteomes" id="UP000538666">
    <property type="component" value="Unassembled WGS sequence"/>
</dbReference>
<evidence type="ECO:0000313" key="18">
    <source>
        <dbReference type="EMBL" id="MBB6143189.1"/>
    </source>
</evidence>
<dbReference type="InterPro" id="IPR017927">
    <property type="entry name" value="FAD-bd_FR_type"/>
</dbReference>
<dbReference type="Pfam" id="PF00970">
    <property type="entry name" value="FAD_binding_6"/>
    <property type="match status" value="1"/>
</dbReference>
<dbReference type="SUPFAM" id="SSF52343">
    <property type="entry name" value="Ferredoxin reductase-like, C-terminal NADP-linked domain"/>
    <property type="match status" value="1"/>
</dbReference>
<dbReference type="CDD" id="cd06184">
    <property type="entry name" value="flavohem_like_fad_nad_binding"/>
    <property type="match status" value="1"/>
</dbReference>
<dbReference type="RefSeq" id="WP_050062102.1">
    <property type="nucleotide sequence ID" value="NZ_JACHEK010000002.1"/>
</dbReference>
<keyword evidence="12" id="KW-0520">NAD</keyword>
<comment type="catalytic activity">
    <reaction evidence="13">
        <text>2 nitric oxide + NADH + 2 O2 = 2 nitrate + NAD(+) + H(+)</text>
        <dbReference type="Rhea" id="RHEA:19469"/>
        <dbReference type="ChEBI" id="CHEBI:15378"/>
        <dbReference type="ChEBI" id="CHEBI:15379"/>
        <dbReference type="ChEBI" id="CHEBI:16480"/>
        <dbReference type="ChEBI" id="CHEBI:17632"/>
        <dbReference type="ChEBI" id="CHEBI:57540"/>
        <dbReference type="ChEBI" id="CHEBI:57945"/>
        <dbReference type="EC" id="1.14.12.17"/>
    </reaction>
</comment>
<dbReference type="InterPro" id="IPR036010">
    <property type="entry name" value="2Fe-2S_ferredoxin-like_sf"/>
</dbReference>
<dbReference type="Gene3D" id="3.40.50.80">
    <property type="entry name" value="Nucleotide-binding domain of ferredoxin-NADP reductase (FNR) module"/>
    <property type="match status" value="1"/>
</dbReference>
<dbReference type="PROSITE" id="PS51384">
    <property type="entry name" value="FAD_FR"/>
    <property type="match status" value="1"/>
</dbReference>
<evidence type="ECO:0000256" key="13">
    <source>
        <dbReference type="ARBA" id="ARBA00048649"/>
    </source>
</evidence>
<gene>
    <name evidence="18" type="ORF">HNQ77_001133</name>
</gene>
<dbReference type="PANTHER" id="PTHR30212">
    <property type="entry name" value="PROTEIN YIIM"/>
    <property type="match status" value="1"/>
</dbReference>
<accession>A0A841JTX8</accession>
<dbReference type="AlphaFoldDB" id="A0A841JTX8"/>
<dbReference type="Gene3D" id="3.10.20.30">
    <property type="match status" value="1"/>
</dbReference>
<dbReference type="InterPro" id="IPR008333">
    <property type="entry name" value="Cbr1-like_FAD-bd_dom"/>
</dbReference>
<evidence type="ECO:0000256" key="3">
    <source>
        <dbReference type="ARBA" id="ARBA00006401"/>
    </source>
</evidence>
<dbReference type="Gene3D" id="2.40.33.20">
    <property type="entry name" value="PK beta-barrel domain-like"/>
    <property type="match status" value="1"/>
</dbReference>
<feature type="domain" description="MOSC" evidence="16">
    <location>
        <begin position="29"/>
        <end position="164"/>
    </location>
</feature>
<evidence type="ECO:0000256" key="15">
    <source>
        <dbReference type="SAM" id="MobiDB-lite"/>
    </source>
</evidence>
<dbReference type="PROSITE" id="PS51340">
    <property type="entry name" value="MOSC"/>
    <property type="match status" value="1"/>
</dbReference>
<feature type="domain" description="FAD-binding FR-type" evidence="17">
    <location>
        <begin position="236"/>
        <end position="340"/>
    </location>
</feature>
<keyword evidence="9" id="KW-0521">NADP</keyword>
<evidence type="ECO:0000256" key="12">
    <source>
        <dbReference type="ARBA" id="ARBA00023027"/>
    </source>
</evidence>
<dbReference type="InterPro" id="IPR005302">
    <property type="entry name" value="MoCF_Sase_C"/>
</dbReference>
<evidence type="ECO:0000256" key="6">
    <source>
        <dbReference type="ARBA" id="ARBA00022630"/>
    </source>
</evidence>
<organism evidence="18 19">
    <name type="scientific">Silvibacterium bohemicum</name>
    <dbReference type="NCBI Taxonomy" id="1577686"/>
    <lineage>
        <taxon>Bacteria</taxon>
        <taxon>Pseudomonadati</taxon>
        <taxon>Acidobacteriota</taxon>
        <taxon>Terriglobia</taxon>
        <taxon>Terriglobales</taxon>
        <taxon>Acidobacteriaceae</taxon>
        <taxon>Silvibacterium</taxon>
    </lineage>
</organism>
<dbReference type="GO" id="GO:0051536">
    <property type="term" value="F:iron-sulfur cluster binding"/>
    <property type="evidence" value="ECO:0007669"/>
    <property type="project" value="InterPro"/>
</dbReference>
<dbReference type="InterPro" id="IPR012675">
    <property type="entry name" value="Beta-grasp_dom_sf"/>
</dbReference>
<evidence type="ECO:0000313" key="19">
    <source>
        <dbReference type="Proteomes" id="UP000538666"/>
    </source>
</evidence>
<dbReference type="PANTHER" id="PTHR30212:SF2">
    <property type="entry name" value="PROTEIN YIIM"/>
    <property type="match status" value="1"/>
</dbReference>
<evidence type="ECO:0000256" key="7">
    <source>
        <dbReference type="ARBA" id="ARBA00022723"/>
    </source>
</evidence>
<dbReference type="SUPFAM" id="SSF50800">
    <property type="entry name" value="PK beta-barrel domain-like"/>
    <property type="match status" value="1"/>
</dbReference>
<comment type="caution">
    <text evidence="18">The sequence shown here is derived from an EMBL/GenBank/DDBJ whole genome shotgun (WGS) entry which is preliminary data.</text>
</comment>
<evidence type="ECO:0000256" key="14">
    <source>
        <dbReference type="ARBA" id="ARBA00049433"/>
    </source>
</evidence>
<evidence type="ECO:0000256" key="10">
    <source>
        <dbReference type="ARBA" id="ARBA00023002"/>
    </source>
</evidence>
<dbReference type="InterPro" id="IPR052353">
    <property type="entry name" value="Benzoxazolinone_Detox_Enz"/>
</dbReference>
<comment type="similarity">
    <text evidence="3">In the C-terminal section; belongs to the flavoprotein pyridine nucleotide cytochrome reductase family.</text>
</comment>
<keyword evidence="5" id="KW-0349">Heme</keyword>
<dbReference type="InterPro" id="IPR001041">
    <property type="entry name" value="2Fe-2S_ferredoxin-type"/>
</dbReference>
<dbReference type="FunFam" id="3.40.50.80:FF:000010">
    <property type="entry name" value="Flavohemoprotein"/>
    <property type="match status" value="1"/>
</dbReference>
<dbReference type="GO" id="GO:0030170">
    <property type="term" value="F:pyridoxal phosphate binding"/>
    <property type="evidence" value="ECO:0007669"/>
    <property type="project" value="InterPro"/>
</dbReference>
<dbReference type="EMBL" id="JACHEK010000002">
    <property type="protein sequence ID" value="MBB6143189.1"/>
    <property type="molecule type" value="Genomic_DNA"/>
</dbReference>
<name>A0A841JTX8_9BACT</name>
<dbReference type="Gene3D" id="2.40.30.10">
    <property type="entry name" value="Translation factors"/>
    <property type="match status" value="1"/>
</dbReference>
<dbReference type="InterPro" id="IPR005163">
    <property type="entry name" value="Tri_helical_YiiM-like"/>
</dbReference>
<keyword evidence="8" id="KW-0274">FAD</keyword>
<evidence type="ECO:0000256" key="11">
    <source>
        <dbReference type="ARBA" id="ARBA00023004"/>
    </source>
</evidence>
<dbReference type="InterPro" id="IPR017938">
    <property type="entry name" value="Riboflavin_synthase-like_b-brl"/>
</dbReference>
<dbReference type="EC" id="1.14.12.17" evidence="4"/>
<dbReference type="PRINTS" id="PR00409">
    <property type="entry name" value="PHDIOXRDTASE"/>
</dbReference>
<evidence type="ECO:0000259" key="16">
    <source>
        <dbReference type="PROSITE" id="PS51340"/>
    </source>
</evidence>
<dbReference type="InterPro" id="IPR011037">
    <property type="entry name" value="Pyrv_Knase-like_insert_dom_sf"/>
</dbReference>
<sequence length="586" mass="63376">MPKLLSVNVGLPREIEWQNRLVRTAIWKSSVSHRVAARRLNLDGDGQADLKGHGGEQRAVMVYQIQAYRYWEAHLRRNDFEYGQFGENFTVDGLPDDEVCIGDRFRIGSAVFEVTQPRVTCYRLGIRMNNAQMPALVVSHRRPGFYCRVIKEGEVGAEDEIVKIADGAGRVSVAEIDSLLYLPDHKPERIAIAIQIPALSAGWKHSLEALLKADEKEIRSGNAGLTTSASPPPAWNGFRALKVASVHRETSEVTSIVLSAVDGAPLPPALPGQYLVLRLVPDKGSDPLIRSYSISGSSASGVYRISVKRGTGQGSRYLADTTQIGDTVEVSAPRGDFVLRSGARTVVLLSAGVGITPLLSMLHALASGDAESHREVWWIHSARNAKEHAFANEARKLLGVIPGSHSIVAYSKPGPADQLGKDFDLEGHLDLTSLRRLGIPADGDFYLCGPAGFLADLRRDLDSLGVPPDAVHQEVFGPANSTTPGMSQEAKTPHPPAGAVGDGPVVAFSRSGLAVRWDNRFKSLLEFAEACDVPVRWSCRTGVCHLCECGILDGKLRYAPEPLDRPAAGNALICCSTPESQVNLDL</sequence>
<dbReference type="InterPro" id="IPR001433">
    <property type="entry name" value="OxRdtase_FAD/NAD-bd"/>
</dbReference>
<dbReference type="InterPro" id="IPR039261">
    <property type="entry name" value="FNR_nucleotide-bd"/>
</dbReference>
<comment type="cofactor">
    <cofactor evidence="1">
        <name>heme b</name>
        <dbReference type="ChEBI" id="CHEBI:60344"/>
    </cofactor>
</comment>
<reference evidence="18 19" key="1">
    <citation type="submission" date="2020-08" db="EMBL/GenBank/DDBJ databases">
        <title>Genomic Encyclopedia of Type Strains, Phase IV (KMG-IV): sequencing the most valuable type-strain genomes for metagenomic binning, comparative biology and taxonomic classification.</title>
        <authorList>
            <person name="Goeker M."/>
        </authorList>
    </citation>
    <scope>NUCLEOTIDE SEQUENCE [LARGE SCALE GENOMIC DNA]</scope>
    <source>
        <strain evidence="18 19">DSM 103733</strain>
    </source>
</reference>
<evidence type="ECO:0000256" key="9">
    <source>
        <dbReference type="ARBA" id="ARBA00022857"/>
    </source>
</evidence>
<dbReference type="OrthoDB" id="9786134at2"/>
<evidence type="ECO:0000256" key="1">
    <source>
        <dbReference type="ARBA" id="ARBA00001970"/>
    </source>
</evidence>
<dbReference type="SUPFAM" id="SSF63380">
    <property type="entry name" value="Riboflavin synthase domain-like"/>
    <property type="match status" value="1"/>
</dbReference>
<dbReference type="GO" id="GO:0030151">
    <property type="term" value="F:molybdenum ion binding"/>
    <property type="evidence" value="ECO:0007669"/>
    <property type="project" value="InterPro"/>
</dbReference>
<evidence type="ECO:0000256" key="8">
    <source>
        <dbReference type="ARBA" id="ARBA00022827"/>
    </source>
</evidence>
<dbReference type="Pfam" id="PF03473">
    <property type="entry name" value="MOSC"/>
    <property type="match status" value="1"/>
</dbReference>
<comment type="cofactor">
    <cofactor evidence="2">
        <name>FAD</name>
        <dbReference type="ChEBI" id="CHEBI:57692"/>
    </cofactor>
</comment>
<keyword evidence="6" id="KW-0285">Flavoprotein</keyword>
<protein>
    <recommendedName>
        <fullName evidence="4">nitric oxide dioxygenase</fullName>
        <ecNumber evidence="4">1.14.12.17</ecNumber>
    </recommendedName>
</protein>
<dbReference type="Pfam" id="PF00175">
    <property type="entry name" value="NAD_binding_1"/>
    <property type="match status" value="1"/>
</dbReference>